<dbReference type="Proteomes" id="UP000217343">
    <property type="component" value="Chromosome"/>
</dbReference>
<evidence type="ECO:0000313" key="2">
    <source>
        <dbReference type="Proteomes" id="UP000217343"/>
    </source>
</evidence>
<evidence type="ECO:0008006" key="3">
    <source>
        <dbReference type="Google" id="ProtNLM"/>
    </source>
</evidence>
<dbReference type="OrthoDB" id="5522744at2"/>
<accession>A0A250JLJ8</accession>
<organism evidence="1 2">
    <name type="scientific">Corallococcus macrosporus DSM 14697</name>
    <dbReference type="NCBI Taxonomy" id="1189310"/>
    <lineage>
        <taxon>Bacteria</taxon>
        <taxon>Pseudomonadati</taxon>
        <taxon>Myxococcota</taxon>
        <taxon>Myxococcia</taxon>
        <taxon>Myxococcales</taxon>
        <taxon>Cystobacterineae</taxon>
        <taxon>Myxococcaceae</taxon>
        <taxon>Corallococcus</taxon>
    </lineage>
</organism>
<dbReference type="InterPro" id="IPR016039">
    <property type="entry name" value="Thiolase-like"/>
</dbReference>
<keyword evidence="2" id="KW-1185">Reference proteome</keyword>
<proteinExistence type="predicted"/>
<dbReference type="EMBL" id="CP022203">
    <property type="protein sequence ID" value="ATB44518.1"/>
    <property type="molecule type" value="Genomic_DNA"/>
</dbReference>
<evidence type="ECO:0000313" key="1">
    <source>
        <dbReference type="EMBL" id="ATB44518.1"/>
    </source>
</evidence>
<dbReference type="SUPFAM" id="SSF53901">
    <property type="entry name" value="Thiolase-like"/>
    <property type="match status" value="1"/>
</dbReference>
<protein>
    <recommendedName>
        <fullName evidence="3">3-oxoacyl-ACP synthase</fullName>
    </recommendedName>
</protein>
<name>A0A250JLJ8_9BACT</name>
<dbReference type="Gene3D" id="3.40.47.10">
    <property type="match status" value="1"/>
</dbReference>
<dbReference type="AlphaFoldDB" id="A0A250JLJ8"/>
<sequence length="350" mass="36588">MSLAITGLGLVSSLGHDVVSGCAAIRCGMSRPVPLGLQVVSSGDEPGVESVVGFPIQGLTDGFVGLGLYALLVQEAIQDLCIYSGLTGADPRFWQDTAFFLGLSGPRTPEQDLMVEQLQERLLPAVSRRSGLVFSPRLQKVLARGHVSVLSAMAEAGEAIASGQVQRALIVGVDSLTSDLEALEWLAMKGRLKTPERAVGFMPGEAAVALLVEDPGQARRRGARVEARVEALHVGGGGGAAPSMRLVGVLEETLARATRIGDVYGDLNGEESRAMEWGTLLARLPADSVLAEARSHWPAVSLGDTGAASGGVSVAVATRSFVRKYARGDEILVWSRSDEGAVASGLLVRP</sequence>
<dbReference type="KEGG" id="mmas:MYMAC_000089"/>
<reference evidence="1 2" key="1">
    <citation type="submission" date="2017-06" db="EMBL/GenBank/DDBJ databases">
        <title>Sequencing and comparative analysis of myxobacterial genomes.</title>
        <authorList>
            <person name="Rupp O."/>
            <person name="Goesmann A."/>
            <person name="Sogaard-Andersen L."/>
        </authorList>
    </citation>
    <scope>NUCLEOTIDE SEQUENCE [LARGE SCALE GENOMIC DNA]</scope>
    <source>
        <strain evidence="1 2">DSM 14697</strain>
    </source>
</reference>
<gene>
    <name evidence="1" type="ORF">MYMAC_000089</name>
</gene>
<dbReference type="GO" id="GO:0016746">
    <property type="term" value="F:acyltransferase activity"/>
    <property type="evidence" value="ECO:0007669"/>
    <property type="project" value="InterPro"/>
</dbReference>